<evidence type="ECO:0000256" key="11">
    <source>
        <dbReference type="ARBA" id="ARBA00023235"/>
    </source>
</evidence>
<protein>
    <recommendedName>
        <fullName evidence="2 15">ATP-dependent DNA helicase RecG</fullName>
        <ecNumber evidence="13 15">5.6.2.4</ecNumber>
    </recommendedName>
</protein>
<evidence type="ECO:0000256" key="3">
    <source>
        <dbReference type="ARBA" id="ARBA00022741"/>
    </source>
</evidence>
<dbReference type="PATRIC" id="fig|324602.8.peg.301"/>
<keyword evidence="20" id="KW-1185">Reference proteome</keyword>
<dbReference type="eggNOG" id="COG1200">
    <property type="taxonomic scope" value="Bacteria"/>
</dbReference>
<dbReference type="InterPro" id="IPR004609">
    <property type="entry name" value="ATP-dep_DNA_helicase_RecG"/>
</dbReference>
<dbReference type="InParanoid" id="A9WCU5"/>
<evidence type="ECO:0000256" key="14">
    <source>
        <dbReference type="ARBA" id="ARBA00048988"/>
    </source>
</evidence>
<evidence type="ECO:0000259" key="17">
    <source>
        <dbReference type="PROSITE" id="PS51192"/>
    </source>
</evidence>
<dbReference type="Gene3D" id="3.40.50.300">
    <property type="entry name" value="P-loop containing nucleotide triphosphate hydrolases"/>
    <property type="match status" value="3"/>
</dbReference>
<comment type="catalytic activity">
    <reaction evidence="12 15">
        <text>Couples ATP hydrolysis with the unwinding of duplex DNA by translocating in the 3'-5' direction.</text>
        <dbReference type="EC" id="5.6.2.4"/>
    </reaction>
</comment>
<keyword evidence="5 15" id="KW-0378">Hydrolase</keyword>
<evidence type="ECO:0000256" key="1">
    <source>
        <dbReference type="ARBA" id="ARBA00007504"/>
    </source>
</evidence>
<dbReference type="RefSeq" id="WP_012256170.1">
    <property type="nucleotide sequence ID" value="NC_010175.1"/>
</dbReference>
<evidence type="ECO:0000256" key="12">
    <source>
        <dbReference type="ARBA" id="ARBA00034617"/>
    </source>
</evidence>
<dbReference type="EnsemblBacteria" id="ABY33514">
    <property type="protein sequence ID" value="ABY33514"/>
    <property type="gene ID" value="Caur_0261"/>
</dbReference>
<evidence type="ECO:0000256" key="10">
    <source>
        <dbReference type="ARBA" id="ARBA00023204"/>
    </source>
</evidence>
<dbReference type="GO" id="GO:0043138">
    <property type="term" value="F:3'-5' DNA helicase activity"/>
    <property type="evidence" value="ECO:0007669"/>
    <property type="project" value="UniProtKB-EC"/>
</dbReference>
<evidence type="ECO:0000256" key="9">
    <source>
        <dbReference type="ARBA" id="ARBA00023172"/>
    </source>
</evidence>
<dbReference type="InterPro" id="IPR014001">
    <property type="entry name" value="Helicase_ATP-bd"/>
</dbReference>
<dbReference type="NCBIfam" id="NF008168">
    <property type="entry name" value="PRK10917.2-2"/>
    <property type="match status" value="1"/>
</dbReference>
<dbReference type="KEGG" id="cau:Caur_0261"/>
<dbReference type="SMART" id="SM00487">
    <property type="entry name" value="DEXDc"/>
    <property type="match status" value="1"/>
</dbReference>
<dbReference type="Pfam" id="PF00271">
    <property type="entry name" value="Helicase_C"/>
    <property type="match status" value="1"/>
</dbReference>
<dbReference type="Pfam" id="PF19833">
    <property type="entry name" value="RecG_dom3_C"/>
    <property type="match status" value="1"/>
</dbReference>
<dbReference type="EMBL" id="CP000909">
    <property type="protein sequence ID" value="ABY33514.1"/>
    <property type="molecule type" value="Genomic_DNA"/>
</dbReference>
<keyword evidence="11" id="KW-0413">Isomerase</keyword>
<dbReference type="Pfam" id="PF17191">
    <property type="entry name" value="RecG_wedge"/>
    <property type="match status" value="1"/>
</dbReference>
<evidence type="ECO:0000256" key="4">
    <source>
        <dbReference type="ARBA" id="ARBA00022763"/>
    </source>
</evidence>
<comment type="catalytic activity">
    <reaction evidence="14 15">
        <text>ATP + H2O = ADP + phosphate + H(+)</text>
        <dbReference type="Rhea" id="RHEA:13065"/>
        <dbReference type="ChEBI" id="CHEBI:15377"/>
        <dbReference type="ChEBI" id="CHEBI:15378"/>
        <dbReference type="ChEBI" id="CHEBI:30616"/>
        <dbReference type="ChEBI" id="CHEBI:43474"/>
        <dbReference type="ChEBI" id="CHEBI:456216"/>
        <dbReference type="EC" id="5.6.2.4"/>
    </reaction>
</comment>
<dbReference type="STRING" id="324602.Caur_0261"/>
<dbReference type="InterPro" id="IPR011545">
    <property type="entry name" value="DEAD/DEAH_box_helicase_dom"/>
</dbReference>
<dbReference type="CDD" id="cd04488">
    <property type="entry name" value="RecG_wedge_OBF"/>
    <property type="match status" value="1"/>
</dbReference>
<comment type="similarity">
    <text evidence="1 15">Belongs to the helicase family. RecG subfamily.</text>
</comment>
<evidence type="ECO:0000259" key="18">
    <source>
        <dbReference type="PROSITE" id="PS51194"/>
    </source>
</evidence>
<keyword evidence="7 15" id="KW-0067">ATP-binding</keyword>
<keyword evidence="4 15" id="KW-0227">DNA damage</keyword>
<accession>A9WCU5</accession>
<dbReference type="PROSITE" id="PS51192">
    <property type="entry name" value="HELICASE_ATP_BIND_1"/>
    <property type="match status" value="1"/>
</dbReference>
<keyword evidence="6 15" id="KW-0347">Helicase</keyword>
<dbReference type="PROSITE" id="PS51194">
    <property type="entry name" value="HELICASE_CTER"/>
    <property type="match status" value="1"/>
</dbReference>
<dbReference type="EC" id="5.6.2.4" evidence="13 15"/>
<gene>
    <name evidence="19" type="ordered locus">Caur_0261</name>
</gene>
<evidence type="ECO:0000256" key="13">
    <source>
        <dbReference type="ARBA" id="ARBA00034808"/>
    </source>
</evidence>
<dbReference type="SUPFAM" id="SSF50249">
    <property type="entry name" value="Nucleic acid-binding proteins"/>
    <property type="match status" value="1"/>
</dbReference>
<feature type="region of interest" description="Disordered" evidence="16">
    <location>
        <begin position="92"/>
        <end position="130"/>
    </location>
</feature>
<dbReference type="InterPro" id="IPR033454">
    <property type="entry name" value="RecG_wedge"/>
</dbReference>
<keyword evidence="3 15" id="KW-0547">Nucleotide-binding</keyword>
<dbReference type="GO" id="GO:0006281">
    <property type="term" value="P:DNA repair"/>
    <property type="evidence" value="ECO:0000318"/>
    <property type="project" value="GO_Central"/>
</dbReference>
<evidence type="ECO:0000313" key="20">
    <source>
        <dbReference type="Proteomes" id="UP000002008"/>
    </source>
</evidence>
<dbReference type="AlphaFoldDB" id="A9WCU5"/>
<evidence type="ECO:0000256" key="8">
    <source>
        <dbReference type="ARBA" id="ARBA00023125"/>
    </source>
</evidence>
<evidence type="ECO:0000256" key="15">
    <source>
        <dbReference type="RuleBase" id="RU363016"/>
    </source>
</evidence>
<dbReference type="GO" id="GO:0005524">
    <property type="term" value="F:ATP binding"/>
    <property type="evidence" value="ECO:0007669"/>
    <property type="project" value="UniProtKB-KW"/>
</dbReference>
<organism evidence="19 20">
    <name type="scientific">Chloroflexus aurantiacus (strain ATCC 29366 / DSM 635 / J-10-fl)</name>
    <dbReference type="NCBI Taxonomy" id="324602"/>
    <lineage>
        <taxon>Bacteria</taxon>
        <taxon>Bacillati</taxon>
        <taxon>Chloroflexota</taxon>
        <taxon>Chloroflexia</taxon>
        <taxon>Chloroflexales</taxon>
        <taxon>Chloroflexineae</taxon>
        <taxon>Chloroflexaceae</taxon>
        <taxon>Chloroflexus</taxon>
    </lineage>
</organism>
<dbReference type="GO" id="GO:0003678">
    <property type="term" value="F:DNA helicase activity"/>
    <property type="evidence" value="ECO:0000318"/>
    <property type="project" value="GO_Central"/>
</dbReference>
<evidence type="ECO:0000256" key="5">
    <source>
        <dbReference type="ARBA" id="ARBA00022801"/>
    </source>
</evidence>
<dbReference type="NCBIfam" id="TIGR00643">
    <property type="entry name" value="recG"/>
    <property type="match status" value="1"/>
</dbReference>
<name>A9WCU5_CHLAA</name>
<dbReference type="PANTHER" id="PTHR47964">
    <property type="entry name" value="ATP-DEPENDENT DNA HELICASE HOMOLOG RECG, CHLOROPLASTIC"/>
    <property type="match status" value="1"/>
</dbReference>
<dbReference type="GO" id="GO:0003677">
    <property type="term" value="F:DNA binding"/>
    <property type="evidence" value="ECO:0007669"/>
    <property type="project" value="UniProtKB-KW"/>
</dbReference>
<dbReference type="Gene3D" id="2.40.50.140">
    <property type="entry name" value="Nucleic acid-binding proteins"/>
    <property type="match status" value="1"/>
</dbReference>
<keyword evidence="9 15" id="KW-0233">DNA recombination</keyword>
<dbReference type="GO" id="GO:0006310">
    <property type="term" value="P:DNA recombination"/>
    <property type="evidence" value="ECO:0007669"/>
    <property type="project" value="UniProtKB-UniRule"/>
</dbReference>
<proteinExistence type="inferred from homology"/>
<dbReference type="GO" id="GO:0016887">
    <property type="term" value="F:ATP hydrolysis activity"/>
    <property type="evidence" value="ECO:0007669"/>
    <property type="project" value="RHEA"/>
</dbReference>
<dbReference type="FunCoup" id="A9WCU5">
    <property type="interactions" value="408"/>
</dbReference>
<dbReference type="CDD" id="cd17992">
    <property type="entry name" value="DEXHc_RecG"/>
    <property type="match status" value="1"/>
</dbReference>
<sequence>MTEAERQQVIALGRLLAAERRDGCADRVTTDGLVAYLNQWSAAAGSAARLPAVQRALGCLVGYDGMTLVERDQALAEAIEILRSLFRTAPTAPVETTVPPSPAVDPTANAGHVPVTKRNTSARQSRKRAANVDQRPLAELNLDAPLEQIAGIDWRLVGGFRRLGVRTIRDLLYHFPRRYDDVRNRRSISELQVGAEETVIGEVTDVRTIGAGPKLRVRVEVSDETGSIEAIFFNQRWIAQQIRVGQTIALSGKVTTFGGKRQFSSPRWERYTPDPDALLHTGRLVPIHPLTQGLHENQVRRFIKQVVDTMAPQVEDHLPPVRLQHARLLPLGEALAQIHFPTDHTSLAAARRRLGFDEFLFIQIGVLQRKRLWQQEMGYAFTIDSQVHAELQRLLPFQLTTAQQRAIEEIFSDLRRPSPMARLLQGDVGSGKTVVAAAALLQAVANGFQGALMAPTEILAEQHAKNLKQLLSRVRVPRKTTSATASSAYQQADWRSLLDPEEAAQLAEIISILGMSPEEDMGGHGVRVALLTGSLGTRERRRVLEGIARGEIDLVVGTHALITETVQFAQLGLVVVDEQHRFGVEQRLRLKNKGYNPHMLVMTATPIPRTLTMTIYGDLDVSVLDERPPGRQEIRTKRVGRAERAKVYRHIRKQVAEGRQVYVICPLVEESEKLDLPSAEEMYERLQHEVFPDLRVALLHGKLSAREKDDVMRAFRDHQYDILVATAVIEVGIDVPNATTIVIEGAERFGLAQLHQFRGRVGRGHHQSYCILISDSDNQQSKERLAALEQTTDGFKLAEIDLQLRGPGEFFGTRQSGTPDLKMAQQGDTRLLAEARALADAILADDPELKRPEHDLLRRKVNDFWAAATQSG</sequence>
<evidence type="ECO:0000256" key="2">
    <source>
        <dbReference type="ARBA" id="ARBA00017846"/>
    </source>
</evidence>
<evidence type="ECO:0000256" key="7">
    <source>
        <dbReference type="ARBA" id="ARBA00022840"/>
    </source>
</evidence>
<feature type="domain" description="Helicase C-terminal" evidence="18">
    <location>
        <begin position="646"/>
        <end position="803"/>
    </location>
</feature>
<dbReference type="InterPro" id="IPR045562">
    <property type="entry name" value="RecG_dom3_C"/>
</dbReference>
<keyword evidence="8" id="KW-0238">DNA-binding</keyword>
<feature type="domain" description="Helicase ATP-binding" evidence="17">
    <location>
        <begin position="413"/>
        <end position="624"/>
    </location>
</feature>
<dbReference type="SUPFAM" id="SSF52540">
    <property type="entry name" value="P-loop containing nucleoside triphosphate hydrolases"/>
    <property type="match status" value="2"/>
</dbReference>
<dbReference type="SMART" id="SM00490">
    <property type="entry name" value="HELICc"/>
    <property type="match status" value="1"/>
</dbReference>
<reference evidence="20" key="1">
    <citation type="journal article" date="2011" name="BMC Genomics">
        <title>Complete genome sequence of the filamentous anoxygenic phototrophic bacterium Chloroflexus aurantiacus.</title>
        <authorList>
            <person name="Tang K.H."/>
            <person name="Barry K."/>
            <person name="Chertkov O."/>
            <person name="Dalin E."/>
            <person name="Han C.S."/>
            <person name="Hauser L.J."/>
            <person name="Honchak B.M."/>
            <person name="Karbach L.E."/>
            <person name="Land M.L."/>
            <person name="Lapidus A."/>
            <person name="Larimer F.W."/>
            <person name="Mikhailova N."/>
            <person name="Pitluck S."/>
            <person name="Pierson B.K."/>
            <person name="Blankenship R.E."/>
        </authorList>
    </citation>
    <scope>NUCLEOTIDE SEQUENCE [LARGE SCALE GENOMIC DNA]</scope>
    <source>
        <strain evidence="20">ATCC 29366 / DSM 635 / J-10-fl</strain>
    </source>
</reference>
<evidence type="ECO:0000256" key="6">
    <source>
        <dbReference type="ARBA" id="ARBA00022806"/>
    </source>
</evidence>
<comment type="function">
    <text evidence="15">Plays a critical role in recombination and DNA repair. Helps process Holliday junction intermediates to mature products by catalyzing branch migration. Has replication fork regression activity, unwinds stalled or blocked replication forks to make a HJ that can be resolved. Has a DNA unwinding activity characteristic of a DNA helicase with 3'-5' polarity.</text>
</comment>
<evidence type="ECO:0000256" key="16">
    <source>
        <dbReference type="SAM" id="MobiDB-lite"/>
    </source>
</evidence>
<keyword evidence="10 15" id="KW-0234">DNA repair</keyword>
<dbReference type="InterPro" id="IPR001650">
    <property type="entry name" value="Helicase_C-like"/>
</dbReference>
<dbReference type="Pfam" id="PF00270">
    <property type="entry name" value="DEAD"/>
    <property type="match status" value="2"/>
</dbReference>
<dbReference type="Proteomes" id="UP000002008">
    <property type="component" value="Chromosome"/>
</dbReference>
<dbReference type="InterPro" id="IPR047112">
    <property type="entry name" value="RecG/Mfd"/>
</dbReference>
<dbReference type="InterPro" id="IPR027417">
    <property type="entry name" value="P-loop_NTPase"/>
</dbReference>
<dbReference type="PANTHER" id="PTHR47964:SF1">
    <property type="entry name" value="ATP-DEPENDENT DNA HELICASE HOMOLOG RECG, CHLOROPLASTIC"/>
    <property type="match status" value="1"/>
</dbReference>
<dbReference type="InterPro" id="IPR012340">
    <property type="entry name" value="NA-bd_OB-fold"/>
</dbReference>
<dbReference type="HOGENOM" id="CLU_005122_7_1_0"/>
<evidence type="ECO:0000313" key="19">
    <source>
        <dbReference type="EMBL" id="ABY33514.1"/>
    </source>
</evidence>